<accession>A0A8H4BNQ3</accession>
<evidence type="ECO:0000313" key="3">
    <source>
        <dbReference type="Proteomes" id="UP000469890"/>
    </source>
</evidence>
<sequence>MRSTLITFAAIATLYIGQTYAASASSIDACPALKPRATAATSVADLRPDDIKVVAALGDSIMAGFAAEGIQGTNIINIKSLYEYRGISYGGGGDPGADTVPNYFKRYNPSVRGASKDEHLVEICYGIICPPFQCKTMKLTPGVNFKNDWKFINLQIGSNDQCASCIDTVFPLLTPEKYGQHVTAAVERIRKNIPRVIVNLIGTFNVTEVYTVTAGQDYCKPFQNTDFIINQVECPCAIAKEYRPKMDEVSAGYTKQLAAIAQKFKALQTDSFGVIYSPANIKVDTFPVQGLSTLGHAYVAKSLWNTLFVPLAHKPKTMTWNSTLELYCPNEADR</sequence>
<organism evidence="2 3">
    <name type="scientific">Mucor circinelloides f. lusitanicus</name>
    <name type="common">Mucor racemosus var. lusitanicus</name>
    <dbReference type="NCBI Taxonomy" id="29924"/>
    <lineage>
        <taxon>Eukaryota</taxon>
        <taxon>Fungi</taxon>
        <taxon>Fungi incertae sedis</taxon>
        <taxon>Mucoromycota</taxon>
        <taxon>Mucoromycotina</taxon>
        <taxon>Mucoromycetes</taxon>
        <taxon>Mucorales</taxon>
        <taxon>Mucorineae</taxon>
        <taxon>Mucoraceae</taxon>
        <taxon>Mucor</taxon>
    </lineage>
</organism>
<dbReference type="PANTHER" id="PTHR21325:SF31">
    <property type="entry name" value="GH22081P-RELATED"/>
    <property type="match status" value="1"/>
</dbReference>
<dbReference type="Proteomes" id="UP000469890">
    <property type="component" value="Unassembled WGS sequence"/>
</dbReference>
<dbReference type="AlphaFoldDB" id="A0A8H4BNQ3"/>
<gene>
    <name evidence="2" type="ORF">FB192DRAFT_1468495</name>
</gene>
<dbReference type="SUPFAM" id="SSF52266">
    <property type="entry name" value="SGNH hydrolase"/>
    <property type="match status" value="1"/>
</dbReference>
<dbReference type="InterPro" id="IPR001087">
    <property type="entry name" value="GDSL"/>
</dbReference>
<dbReference type="GO" id="GO:0004620">
    <property type="term" value="F:phospholipase activity"/>
    <property type="evidence" value="ECO:0007669"/>
    <property type="project" value="InterPro"/>
</dbReference>
<dbReference type="EMBL" id="JAAECE010000002">
    <property type="protein sequence ID" value="KAF1805350.1"/>
    <property type="molecule type" value="Genomic_DNA"/>
</dbReference>
<name>A0A8H4BNQ3_MUCCL</name>
<feature type="signal peptide" evidence="1">
    <location>
        <begin position="1"/>
        <end position="21"/>
    </location>
</feature>
<protein>
    <recommendedName>
        <fullName evidence="4">SGNH hydrolase-type esterase domain-containing protein</fullName>
    </recommendedName>
</protein>
<dbReference type="PANTHER" id="PTHR21325">
    <property type="entry name" value="PHOSPHOLIPASE B, PLB1"/>
    <property type="match status" value="1"/>
</dbReference>
<reference evidence="2 3" key="1">
    <citation type="submission" date="2019-09" db="EMBL/GenBank/DDBJ databases">
        <authorList>
            <consortium name="DOE Joint Genome Institute"/>
            <person name="Mondo S.J."/>
            <person name="Navarro-Mendoza M.I."/>
            <person name="Perez-Arques C."/>
            <person name="Panchal S."/>
            <person name="Nicolas F.E."/>
            <person name="Ganguly P."/>
            <person name="Pangilinan J."/>
            <person name="Grigoriev I."/>
            <person name="Heitman J."/>
            <person name="Sanya K."/>
            <person name="Garre V."/>
        </authorList>
    </citation>
    <scope>NUCLEOTIDE SEQUENCE [LARGE SCALE GENOMIC DNA]</scope>
    <source>
        <strain evidence="2 3">MU402</strain>
    </source>
</reference>
<dbReference type="InterPro" id="IPR038885">
    <property type="entry name" value="PLB1"/>
</dbReference>
<comment type="caution">
    <text evidence="2">The sequence shown here is derived from an EMBL/GenBank/DDBJ whole genome shotgun (WGS) entry which is preliminary data.</text>
</comment>
<evidence type="ECO:0000256" key="1">
    <source>
        <dbReference type="SAM" id="SignalP"/>
    </source>
</evidence>
<proteinExistence type="predicted"/>
<feature type="non-terminal residue" evidence="2">
    <location>
        <position position="334"/>
    </location>
</feature>
<keyword evidence="1" id="KW-0732">Signal</keyword>
<evidence type="ECO:0000313" key="2">
    <source>
        <dbReference type="EMBL" id="KAF1805350.1"/>
    </source>
</evidence>
<dbReference type="GO" id="GO:0006644">
    <property type="term" value="P:phospholipid metabolic process"/>
    <property type="evidence" value="ECO:0007669"/>
    <property type="project" value="TreeGrafter"/>
</dbReference>
<dbReference type="InterPro" id="IPR036514">
    <property type="entry name" value="SGNH_hydro_sf"/>
</dbReference>
<evidence type="ECO:0008006" key="4">
    <source>
        <dbReference type="Google" id="ProtNLM"/>
    </source>
</evidence>
<dbReference type="Gene3D" id="3.40.50.1110">
    <property type="entry name" value="SGNH hydrolase"/>
    <property type="match status" value="1"/>
</dbReference>
<feature type="chain" id="PRO_5034166893" description="SGNH hydrolase-type esterase domain-containing protein" evidence="1">
    <location>
        <begin position="22"/>
        <end position="334"/>
    </location>
</feature>
<dbReference type="Pfam" id="PF00657">
    <property type="entry name" value="Lipase_GDSL"/>
    <property type="match status" value="1"/>
</dbReference>